<feature type="compositionally biased region" description="Basic and acidic residues" evidence="1">
    <location>
        <begin position="25"/>
        <end position="40"/>
    </location>
</feature>
<feature type="region of interest" description="Disordered" evidence="1">
    <location>
        <begin position="25"/>
        <end position="91"/>
    </location>
</feature>
<dbReference type="OrthoDB" id="10260455at2759"/>
<evidence type="ECO:0000256" key="1">
    <source>
        <dbReference type="SAM" id="MobiDB-lite"/>
    </source>
</evidence>
<proteinExistence type="predicted"/>
<name>A0A226E0S6_FOLCA</name>
<feature type="region of interest" description="Disordered" evidence="1">
    <location>
        <begin position="159"/>
        <end position="199"/>
    </location>
</feature>
<dbReference type="PROSITE" id="PS50222">
    <property type="entry name" value="EF_HAND_2"/>
    <property type="match status" value="1"/>
</dbReference>
<feature type="compositionally biased region" description="Pro residues" evidence="1">
    <location>
        <begin position="187"/>
        <end position="199"/>
    </location>
</feature>
<dbReference type="InterPro" id="IPR002048">
    <property type="entry name" value="EF_hand_dom"/>
</dbReference>
<feature type="domain" description="EF-hand" evidence="2">
    <location>
        <begin position="267"/>
        <end position="302"/>
    </location>
</feature>
<evidence type="ECO:0000259" key="2">
    <source>
        <dbReference type="PROSITE" id="PS50222"/>
    </source>
</evidence>
<dbReference type="AlphaFoldDB" id="A0A226E0S6"/>
<dbReference type="Proteomes" id="UP000198287">
    <property type="component" value="Unassembled WGS sequence"/>
</dbReference>
<dbReference type="PANTHER" id="PTHR21847:SF1">
    <property type="entry name" value="EF-HAND CALCIUM-BINDING DOMAIN-CONTAINING PROTEIN 10"/>
    <property type="match status" value="1"/>
</dbReference>
<evidence type="ECO:0000313" key="4">
    <source>
        <dbReference type="Proteomes" id="UP000198287"/>
    </source>
</evidence>
<dbReference type="Pfam" id="PF24548">
    <property type="entry name" value="EF_EFCAB10_C"/>
    <property type="match status" value="1"/>
</dbReference>
<dbReference type="GO" id="GO:0005509">
    <property type="term" value="F:calcium ion binding"/>
    <property type="evidence" value="ECO:0007669"/>
    <property type="project" value="InterPro"/>
</dbReference>
<dbReference type="OMA" id="SSHPKME"/>
<dbReference type="EMBL" id="LNIX01000008">
    <property type="protein sequence ID" value="OXA50567.1"/>
    <property type="molecule type" value="Genomic_DNA"/>
</dbReference>
<sequence>MLCTLFQDMDACRFDFKVTDSDFDIHGEKAGQCEDDKRDWEEDDEEEEEGDDEEADGEEEEFEEEGSDGYNLPQQPLESGDNWYNELNPLYRPPLVTPQEQYYEGLGGGQSKQFRTDYPAELRLKKVCIPKAPRRFKTVDNYKTDPVASFSPVSSKIRLAPKKREPSFPSQPVDPTPTPNTDMSMAEPPPPPCQKTARDPPPIVSVSDEIVVSYLQDHNIQMMFEYFLGLCILNTPADPFQYIADLADKLARGRESEAAFNEIPRLLSATHVKSMFRLYDRVGSGFMSHFQYKNAMGSIGLVKYTQNPSGYLNDEITQETFVTEAEKWIDDLLRTFLFKRGEDEPQCF</sequence>
<protein>
    <submittedName>
        <fullName evidence="3">EF-hand calcium-binding domain-containing protein 10</fullName>
    </submittedName>
</protein>
<evidence type="ECO:0000313" key="3">
    <source>
        <dbReference type="EMBL" id="OXA50567.1"/>
    </source>
</evidence>
<gene>
    <name evidence="3" type="ORF">Fcan01_14029</name>
</gene>
<organism evidence="3 4">
    <name type="scientific">Folsomia candida</name>
    <name type="common">Springtail</name>
    <dbReference type="NCBI Taxonomy" id="158441"/>
    <lineage>
        <taxon>Eukaryota</taxon>
        <taxon>Metazoa</taxon>
        <taxon>Ecdysozoa</taxon>
        <taxon>Arthropoda</taxon>
        <taxon>Hexapoda</taxon>
        <taxon>Collembola</taxon>
        <taxon>Entomobryomorpha</taxon>
        <taxon>Isotomoidea</taxon>
        <taxon>Isotomidae</taxon>
        <taxon>Proisotominae</taxon>
        <taxon>Folsomia</taxon>
    </lineage>
</organism>
<keyword evidence="4" id="KW-1185">Reference proteome</keyword>
<feature type="compositionally biased region" description="Acidic residues" evidence="1">
    <location>
        <begin position="41"/>
        <end position="67"/>
    </location>
</feature>
<comment type="caution">
    <text evidence="3">The sequence shown here is derived from an EMBL/GenBank/DDBJ whole genome shotgun (WGS) entry which is preliminary data.</text>
</comment>
<accession>A0A226E0S6</accession>
<dbReference type="STRING" id="158441.A0A226E0S6"/>
<dbReference type="InterPro" id="IPR056587">
    <property type="entry name" value="EF_EFCAB10_C"/>
</dbReference>
<reference evidence="3 4" key="1">
    <citation type="submission" date="2015-12" db="EMBL/GenBank/DDBJ databases">
        <title>The genome of Folsomia candida.</title>
        <authorList>
            <person name="Faddeeva A."/>
            <person name="Derks M.F."/>
            <person name="Anvar Y."/>
            <person name="Smit S."/>
            <person name="Van Straalen N."/>
            <person name="Roelofs D."/>
        </authorList>
    </citation>
    <scope>NUCLEOTIDE SEQUENCE [LARGE SCALE GENOMIC DNA]</scope>
    <source>
        <strain evidence="3 4">VU population</strain>
        <tissue evidence="3">Whole body</tissue>
    </source>
</reference>
<dbReference type="PANTHER" id="PTHR21847">
    <property type="entry name" value="EF-HAND CALCIUM-BINDING DOMAIN-CONTAINING PROTEIN 10"/>
    <property type="match status" value="1"/>
</dbReference>
<dbReference type="InterPro" id="IPR039879">
    <property type="entry name" value="EFC10"/>
</dbReference>